<dbReference type="GO" id="GO:0044325">
    <property type="term" value="F:transmembrane transporter binding"/>
    <property type="evidence" value="ECO:0007669"/>
    <property type="project" value="TreeGrafter"/>
</dbReference>
<feature type="domain" description="Peptidase M60" evidence="2">
    <location>
        <begin position="575"/>
        <end position="873"/>
    </location>
</feature>
<keyword evidence="4" id="KW-1185">Reference proteome</keyword>
<gene>
    <name evidence="3" type="ORF">NDU88_009474</name>
</gene>
<dbReference type="Pfam" id="PF17291">
    <property type="entry name" value="M60-like_N"/>
    <property type="match status" value="1"/>
</dbReference>
<dbReference type="Gene3D" id="3.40.390.80">
    <property type="entry name" value="Peptidase M60, enhancin-like domain 2"/>
    <property type="match status" value="1"/>
</dbReference>
<dbReference type="InterPro" id="IPR042279">
    <property type="entry name" value="Pep_M60_3"/>
</dbReference>
<comment type="similarity">
    <text evidence="1">Belongs to the TCAF family.</text>
</comment>
<dbReference type="PROSITE" id="PS51723">
    <property type="entry name" value="PEPTIDASE_M60"/>
    <property type="match status" value="1"/>
</dbReference>
<reference evidence="3" key="1">
    <citation type="journal article" date="2022" name="bioRxiv">
        <title>Sequencing and chromosome-scale assembly of the giantPleurodeles waltlgenome.</title>
        <authorList>
            <person name="Brown T."/>
            <person name="Elewa A."/>
            <person name="Iarovenko S."/>
            <person name="Subramanian E."/>
            <person name="Araus A.J."/>
            <person name="Petzold A."/>
            <person name="Susuki M."/>
            <person name="Suzuki K.-i.T."/>
            <person name="Hayashi T."/>
            <person name="Toyoda A."/>
            <person name="Oliveira C."/>
            <person name="Osipova E."/>
            <person name="Leigh N.D."/>
            <person name="Simon A."/>
            <person name="Yun M.H."/>
        </authorList>
    </citation>
    <scope>NUCLEOTIDE SEQUENCE</scope>
    <source>
        <strain evidence="3">20211129_DDA</strain>
        <tissue evidence="3">Liver</tissue>
    </source>
</reference>
<dbReference type="InterPro" id="IPR031161">
    <property type="entry name" value="Peptidase_M60_dom"/>
</dbReference>
<dbReference type="FunFam" id="1.10.390.30:FF:000001">
    <property type="entry name" value="TRPM8 channel-associated factor 1"/>
    <property type="match status" value="1"/>
</dbReference>
<accession>A0AAV7NZE7</accession>
<dbReference type="GO" id="GO:0090314">
    <property type="term" value="P:positive regulation of protein targeting to membrane"/>
    <property type="evidence" value="ECO:0007669"/>
    <property type="project" value="TreeGrafter"/>
</dbReference>
<dbReference type="InterPro" id="IPR051244">
    <property type="entry name" value="TCAF"/>
</dbReference>
<evidence type="ECO:0000313" key="4">
    <source>
        <dbReference type="Proteomes" id="UP001066276"/>
    </source>
</evidence>
<dbReference type="AlphaFoldDB" id="A0AAV7NZE7"/>
<protein>
    <recommendedName>
        <fullName evidence="2">Peptidase M60 domain-containing protein</fullName>
    </recommendedName>
</protein>
<name>A0AAV7NZE7_PLEWA</name>
<evidence type="ECO:0000313" key="3">
    <source>
        <dbReference type="EMBL" id="KAJ1121362.1"/>
    </source>
</evidence>
<organism evidence="3 4">
    <name type="scientific">Pleurodeles waltl</name>
    <name type="common">Iberian ribbed newt</name>
    <dbReference type="NCBI Taxonomy" id="8319"/>
    <lineage>
        <taxon>Eukaryota</taxon>
        <taxon>Metazoa</taxon>
        <taxon>Chordata</taxon>
        <taxon>Craniata</taxon>
        <taxon>Vertebrata</taxon>
        <taxon>Euteleostomi</taxon>
        <taxon>Amphibia</taxon>
        <taxon>Batrachia</taxon>
        <taxon>Caudata</taxon>
        <taxon>Salamandroidea</taxon>
        <taxon>Salamandridae</taxon>
        <taxon>Pleurodelinae</taxon>
        <taxon>Pleurodeles</taxon>
    </lineage>
</organism>
<dbReference type="EMBL" id="JANPWB010000012">
    <property type="protein sequence ID" value="KAJ1121362.1"/>
    <property type="molecule type" value="Genomic_DNA"/>
</dbReference>
<dbReference type="Pfam" id="PF13402">
    <property type="entry name" value="Peptidase_M60"/>
    <property type="match status" value="1"/>
</dbReference>
<dbReference type="PANTHER" id="PTHR15730:SF5">
    <property type="entry name" value="SI:CH211-210B2.2-RELATED"/>
    <property type="match status" value="1"/>
</dbReference>
<dbReference type="SMART" id="SM01276">
    <property type="entry name" value="M60-like"/>
    <property type="match status" value="1"/>
</dbReference>
<evidence type="ECO:0000256" key="1">
    <source>
        <dbReference type="ARBA" id="ARBA00009770"/>
    </source>
</evidence>
<proteinExistence type="inferred from homology"/>
<dbReference type="PANTHER" id="PTHR15730">
    <property type="entry name" value="EXPERIMENTAL AUTOIMMUNE PROSTATITIS ANTIGEN 2-RELATED"/>
    <property type="match status" value="1"/>
</dbReference>
<comment type="caution">
    <text evidence="3">The sequence shown here is derived from an EMBL/GenBank/DDBJ whole genome shotgun (WGS) entry which is preliminary data.</text>
</comment>
<evidence type="ECO:0000259" key="2">
    <source>
        <dbReference type="PROSITE" id="PS51723"/>
    </source>
</evidence>
<dbReference type="InterPro" id="IPR035423">
    <property type="entry name" value="M60-like_N"/>
</dbReference>
<dbReference type="SUPFAM" id="SSF52317">
    <property type="entry name" value="Class I glutamine amidotransferase-like"/>
    <property type="match status" value="2"/>
</dbReference>
<dbReference type="InterPro" id="IPR029062">
    <property type="entry name" value="Class_I_gatase-like"/>
</dbReference>
<sequence length="950" mass="105250">MLAAVIGLASKRTMPLMGFKQPPLLGMVSYPVSPGNKNHVEMSLTECYRALTKGVDNLDFTGRSIPCELLLIGDKAFPLIVSTSGQVLIAASHYGKGRIVAIPHESYLQNKTFSQLLLNAVHWLNPSADALVGVQSNFGSLVKTFSDHDIKVKSTGEFQDSFGVYCMDAYKANKKNELITFVKKGGGLLIAGQALDWASEHGTKKVCFEFPGNEVINVSGIYFTSNRVEGGVFSICNEVPICPLLVGHGIDIIEDIRHLQTNVIDLNISNGGQPSQLMVHGQLAFPIGLDDSHQSFLAAAHYGKGRVIVATHENQINTPGLKTFLLNAISWLDAGRKGKVGMASSLKGLHDILSQNNVASEYTDLTPNLSVYCCLAYSDREVQKIQEFVAEGGGLLIGGHAWWWASQNPGKDAVAQHPGNKILNAFGISILGQTLSARTYRAMDPEEVPKVYHFRRALSKLLQDSSEKLDKKPSPPSRIKKLAQDCAEMLKLSAEGSGDVHSIHQMLKDLLRRNGVPEVSKKKPIKSTSNKYLLIGLATPLYERYPDVFEVYKHPKTDEVCDVTVSINANNKGPRAWRSTGLFLYPRQKASIVFPSSAINAQLQVQIGCHTDNLSGKEELFRPPVVTKVYDVKSEKMTIGSLWGGLIYILVPEKCQLGLLPVTISGALRALYYKHGETSESAWMDAIQHHAPPWAEFANDNIILTVPVEYAQVVEKPSALMSLWDQMMAAVAELAAIPFPFLRPERIVTDVQISAGWMHAGYPIMAHTDAARGLLNVDLIKAGSWGPLHELGHNQQGWKWNISPNTTEATCNLWSVYVSEKVLGITRNKAHGGILPESREQRIKNYIKNGANLEEWSVWTALETYLQLQEAFGWAPFIHLFSDYQKMTNIKNENTHKMNLWAEKFSNEVKKNLAPFFIMWGWPIKESLSKKLSSLPEWKENPMKKFVGSQ</sequence>
<dbReference type="GO" id="GO:0005886">
    <property type="term" value="C:plasma membrane"/>
    <property type="evidence" value="ECO:0007669"/>
    <property type="project" value="TreeGrafter"/>
</dbReference>
<dbReference type="Gene3D" id="1.10.390.30">
    <property type="entry name" value="Peptidase M60, enhancin-like domain 3"/>
    <property type="match status" value="1"/>
</dbReference>
<dbReference type="FunFam" id="3.40.390.80:FF:000001">
    <property type="entry name" value="TRPM8 channel-associated factor 1"/>
    <property type="match status" value="1"/>
</dbReference>
<dbReference type="Proteomes" id="UP001066276">
    <property type="component" value="Chromosome 8"/>
</dbReference>